<gene>
    <name evidence="1" type="ORF">Clacol_005238</name>
</gene>
<comment type="caution">
    <text evidence="1">The sequence shown here is derived from an EMBL/GenBank/DDBJ whole genome shotgun (WGS) entry which is preliminary data.</text>
</comment>
<keyword evidence="2" id="KW-1185">Reference proteome</keyword>
<dbReference type="InterPro" id="IPR029058">
    <property type="entry name" value="AB_hydrolase_fold"/>
</dbReference>
<dbReference type="Proteomes" id="UP001050691">
    <property type="component" value="Unassembled WGS sequence"/>
</dbReference>
<dbReference type="EMBL" id="BPWL01000006">
    <property type="protein sequence ID" value="GJJ11009.1"/>
    <property type="molecule type" value="Genomic_DNA"/>
</dbReference>
<dbReference type="AlphaFoldDB" id="A0AAV5A8R8"/>
<dbReference type="SUPFAM" id="SSF53474">
    <property type="entry name" value="alpha/beta-Hydrolases"/>
    <property type="match status" value="1"/>
</dbReference>
<sequence length="167" mass="19118">MPSNYLKPYGQLADKASIPVVLYDSIGCGKSTSLPKKVGGVEEKFSFLGHSYGAALAAWYTVIRQLKGLRRLISPLPSWKLWDEAQMDLRHQLTQELQDILDGHETEKTTDSSEYKDVITEFYRRHVCRIKPFPMDLQETLDAARDPTMIFTMYGEDEFHTLVTVKD</sequence>
<name>A0AAV5A8R8_9AGAM</name>
<evidence type="ECO:0008006" key="3">
    <source>
        <dbReference type="Google" id="ProtNLM"/>
    </source>
</evidence>
<evidence type="ECO:0000313" key="1">
    <source>
        <dbReference type="EMBL" id="GJJ11009.1"/>
    </source>
</evidence>
<accession>A0AAV5A8R8</accession>
<organism evidence="1 2">
    <name type="scientific">Clathrus columnatus</name>
    <dbReference type="NCBI Taxonomy" id="1419009"/>
    <lineage>
        <taxon>Eukaryota</taxon>
        <taxon>Fungi</taxon>
        <taxon>Dikarya</taxon>
        <taxon>Basidiomycota</taxon>
        <taxon>Agaricomycotina</taxon>
        <taxon>Agaricomycetes</taxon>
        <taxon>Phallomycetidae</taxon>
        <taxon>Phallales</taxon>
        <taxon>Clathraceae</taxon>
        <taxon>Clathrus</taxon>
    </lineage>
</organism>
<reference evidence="1" key="1">
    <citation type="submission" date="2021-10" db="EMBL/GenBank/DDBJ databases">
        <title>De novo Genome Assembly of Clathrus columnatus (Basidiomycota, Fungi) Using Illumina and Nanopore Sequence Data.</title>
        <authorList>
            <person name="Ogiso-Tanaka E."/>
            <person name="Itagaki H."/>
            <person name="Hosoya T."/>
            <person name="Hosaka K."/>
        </authorList>
    </citation>
    <scope>NUCLEOTIDE SEQUENCE</scope>
    <source>
        <strain evidence="1">MO-923</strain>
    </source>
</reference>
<dbReference type="Gene3D" id="3.40.50.1820">
    <property type="entry name" value="alpha/beta hydrolase"/>
    <property type="match status" value="1"/>
</dbReference>
<protein>
    <recommendedName>
        <fullName evidence="3">AB hydrolase-1 domain-containing protein</fullName>
    </recommendedName>
</protein>
<evidence type="ECO:0000313" key="2">
    <source>
        <dbReference type="Proteomes" id="UP001050691"/>
    </source>
</evidence>
<proteinExistence type="predicted"/>